<protein>
    <submittedName>
        <fullName evidence="2">Uncharacterized protein</fullName>
    </submittedName>
</protein>
<proteinExistence type="predicted"/>
<organism evidence="2 3">
    <name type="scientific">Clostridium perfringens</name>
    <dbReference type="NCBI Taxonomy" id="1502"/>
    <lineage>
        <taxon>Bacteria</taxon>
        <taxon>Bacillati</taxon>
        <taxon>Bacillota</taxon>
        <taxon>Clostridia</taxon>
        <taxon>Eubacteriales</taxon>
        <taxon>Clostridiaceae</taxon>
        <taxon>Clostridium</taxon>
    </lineage>
</organism>
<evidence type="ECO:0000313" key="2">
    <source>
        <dbReference type="EMBL" id="MBO3359932.1"/>
    </source>
</evidence>
<feature type="transmembrane region" description="Helical" evidence="1">
    <location>
        <begin position="79"/>
        <end position="101"/>
    </location>
</feature>
<sequence>MGLEIIVAILVIIATLLSIYFLEEYGISEKYTYLQISISLILVYFSKSVGAWWGIGSLICLGIALIRKDTLKNLSENRLFRFITGTFGNLIFVIDNIHNIVKGTLELIVLTVIAISIVLMIWLIGGYLYLLIKYIISKYKFKKY</sequence>
<gene>
    <name evidence="2" type="ORF">JJB47_14235</name>
</gene>
<comment type="caution">
    <text evidence="2">The sequence shown here is derived from an EMBL/GenBank/DDBJ whole genome shotgun (WGS) entry which is preliminary data.</text>
</comment>
<keyword evidence="1" id="KW-1133">Transmembrane helix</keyword>
<evidence type="ECO:0000313" key="3">
    <source>
        <dbReference type="Proteomes" id="UP000668068"/>
    </source>
</evidence>
<reference evidence="2" key="1">
    <citation type="submission" date="2020-12" db="EMBL/GenBank/DDBJ databases">
        <title>Comparative genomics of Clostridium perfringens reveals patterns of host-associated phylogenetic clades and virulence factors.</title>
        <authorList>
            <person name="Smith A.H."/>
            <person name="Geier R."/>
        </authorList>
    </citation>
    <scope>NUCLEOTIDE SEQUENCE</scope>
    <source>
        <strain evidence="2">CHD30677R</strain>
    </source>
</reference>
<feature type="transmembrane region" description="Helical" evidence="1">
    <location>
        <begin position="5"/>
        <end position="22"/>
    </location>
</feature>
<feature type="transmembrane region" description="Helical" evidence="1">
    <location>
        <begin position="107"/>
        <end position="132"/>
    </location>
</feature>
<keyword evidence="1" id="KW-0472">Membrane</keyword>
<dbReference type="Proteomes" id="UP000668068">
    <property type="component" value="Unassembled WGS sequence"/>
</dbReference>
<dbReference type="EMBL" id="JAENQP010000011">
    <property type="protein sequence ID" value="MBO3359932.1"/>
    <property type="molecule type" value="Genomic_DNA"/>
</dbReference>
<evidence type="ECO:0000256" key="1">
    <source>
        <dbReference type="SAM" id="Phobius"/>
    </source>
</evidence>
<dbReference type="RefSeq" id="WP_003479552.1">
    <property type="nucleotide sequence ID" value="NZ_CABPRN010000008.1"/>
</dbReference>
<keyword evidence="1" id="KW-0812">Transmembrane</keyword>
<name>A0AAW4IZ61_CLOPF</name>
<accession>A0AAW4IZ61</accession>
<feature type="transmembrane region" description="Helical" evidence="1">
    <location>
        <begin position="42"/>
        <end position="67"/>
    </location>
</feature>
<dbReference type="AlphaFoldDB" id="A0AAW4IZ61"/>